<dbReference type="Proteomes" id="UP000466442">
    <property type="component" value="Unassembled WGS sequence"/>
</dbReference>
<feature type="disulfide bond" evidence="2">
    <location>
        <begin position="388"/>
        <end position="403"/>
    </location>
</feature>
<evidence type="ECO:0000256" key="1">
    <source>
        <dbReference type="ARBA" id="ARBA00023157"/>
    </source>
</evidence>
<keyword evidence="5" id="KW-1185">Reference proteome</keyword>
<evidence type="ECO:0000313" key="4">
    <source>
        <dbReference type="EMBL" id="KAF6204463.1"/>
    </source>
</evidence>
<feature type="signal peptide" evidence="3">
    <location>
        <begin position="1"/>
        <end position="17"/>
    </location>
</feature>
<dbReference type="CDD" id="cd00112">
    <property type="entry name" value="LDLa"/>
    <property type="match status" value="1"/>
</dbReference>
<dbReference type="OrthoDB" id="6605119at2759"/>
<dbReference type="PROSITE" id="PS01209">
    <property type="entry name" value="LDLRA_1"/>
    <property type="match status" value="1"/>
</dbReference>
<evidence type="ECO:0000256" key="2">
    <source>
        <dbReference type="PROSITE-ProRule" id="PRU00124"/>
    </source>
</evidence>
<comment type="caution">
    <text evidence="4">The sequence shown here is derived from an EMBL/GenBank/DDBJ whole genome shotgun (WGS) entry which is preliminary data.</text>
</comment>
<reference evidence="4" key="1">
    <citation type="journal article" date="2021" name="Mol. Ecol. Resour.">
        <title>Apolygus lucorum genome provides insights into omnivorousness and mesophyll feeding.</title>
        <authorList>
            <person name="Liu Y."/>
            <person name="Liu H."/>
            <person name="Wang H."/>
            <person name="Huang T."/>
            <person name="Liu B."/>
            <person name="Yang B."/>
            <person name="Yin L."/>
            <person name="Li B."/>
            <person name="Zhang Y."/>
            <person name="Zhang S."/>
            <person name="Jiang F."/>
            <person name="Zhang X."/>
            <person name="Ren Y."/>
            <person name="Wang B."/>
            <person name="Wang S."/>
            <person name="Lu Y."/>
            <person name="Wu K."/>
            <person name="Fan W."/>
            <person name="Wang G."/>
        </authorList>
    </citation>
    <scope>NUCLEOTIDE SEQUENCE</scope>
    <source>
        <strain evidence="4">12Hb</strain>
    </source>
</reference>
<dbReference type="InterPro" id="IPR036055">
    <property type="entry name" value="LDL_receptor-like_sf"/>
</dbReference>
<dbReference type="InterPro" id="IPR023415">
    <property type="entry name" value="LDLR_class-A_CS"/>
</dbReference>
<dbReference type="AlphaFoldDB" id="A0A8S9X660"/>
<organism evidence="4 5">
    <name type="scientific">Apolygus lucorum</name>
    <name type="common">Small green plant bug</name>
    <name type="synonym">Lygocoris lucorum</name>
    <dbReference type="NCBI Taxonomy" id="248454"/>
    <lineage>
        <taxon>Eukaryota</taxon>
        <taxon>Metazoa</taxon>
        <taxon>Ecdysozoa</taxon>
        <taxon>Arthropoda</taxon>
        <taxon>Hexapoda</taxon>
        <taxon>Insecta</taxon>
        <taxon>Pterygota</taxon>
        <taxon>Neoptera</taxon>
        <taxon>Paraneoptera</taxon>
        <taxon>Hemiptera</taxon>
        <taxon>Heteroptera</taxon>
        <taxon>Panheteroptera</taxon>
        <taxon>Cimicomorpha</taxon>
        <taxon>Miridae</taxon>
        <taxon>Mirini</taxon>
        <taxon>Apolygus</taxon>
    </lineage>
</organism>
<accession>A0A8S9X660</accession>
<keyword evidence="1 2" id="KW-1015">Disulfide bond</keyword>
<dbReference type="InterPro" id="IPR002172">
    <property type="entry name" value="LDrepeatLR_classA_rpt"/>
</dbReference>
<evidence type="ECO:0000256" key="3">
    <source>
        <dbReference type="SAM" id="SignalP"/>
    </source>
</evidence>
<dbReference type="SUPFAM" id="SSF57424">
    <property type="entry name" value="LDL receptor-like module"/>
    <property type="match status" value="1"/>
</dbReference>
<evidence type="ECO:0000313" key="5">
    <source>
        <dbReference type="Proteomes" id="UP000466442"/>
    </source>
</evidence>
<name>A0A8S9X660_APOLU</name>
<dbReference type="PROSITE" id="PS50068">
    <property type="entry name" value="LDLRA_2"/>
    <property type="match status" value="1"/>
</dbReference>
<dbReference type="EMBL" id="WIXP02000010">
    <property type="protein sequence ID" value="KAF6204463.1"/>
    <property type="molecule type" value="Genomic_DNA"/>
</dbReference>
<proteinExistence type="predicted"/>
<sequence length="403" mass="46004">MLATAVTIIFLSSEVLGEPPEPTLPTPIDLGTLSNPTSLEELNSTWNEIKEDATSVQQISDFSGSFMGYERRIRSFIDNVRRGYLAMNTDTIEFLQELRGYMEQLPKNQSKSVTKRYRSKCYCRGRYWEPCPEDCMESCFGVGYHDARYCCATQHYDNCTYESEHRQLRNCLCHEDSGISCDEGMHQCYEEKIEQVPDDEVKPCQEFILDQSLVEKSFSRFADLLLEPLKILVRDLDFQVSSLKQAVIATNLLSNITAQLCEGQKAECFPEATELLDQKMQLHKQRKRNITLEMIKTQEQAETASKNIHVLKEQTFAQISQSIKEYTCCLKSFNFTVTDNDCNPKPVETTTPLSIPPPPPLFQTRRRACTSPDFLCENKRCVGPTAVCDGYDDCGDMSDEKDC</sequence>
<dbReference type="Gene3D" id="4.10.400.10">
    <property type="entry name" value="Low-density Lipoprotein Receptor"/>
    <property type="match status" value="1"/>
</dbReference>
<feature type="disulfide bond" evidence="2">
    <location>
        <begin position="376"/>
        <end position="394"/>
    </location>
</feature>
<keyword evidence="3" id="KW-0732">Signal</keyword>
<feature type="chain" id="PRO_5035737745" evidence="3">
    <location>
        <begin position="18"/>
        <end position="403"/>
    </location>
</feature>
<feature type="disulfide bond" evidence="2">
    <location>
        <begin position="369"/>
        <end position="381"/>
    </location>
</feature>
<protein>
    <submittedName>
        <fullName evidence="4">Uncharacterized protein</fullName>
    </submittedName>
</protein>
<gene>
    <name evidence="4" type="ORF">GE061_002804</name>
</gene>
<dbReference type="SMART" id="SM00192">
    <property type="entry name" value="LDLa"/>
    <property type="match status" value="1"/>
</dbReference>
<dbReference type="Pfam" id="PF00057">
    <property type="entry name" value="Ldl_recept_a"/>
    <property type="match status" value="1"/>
</dbReference>